<accession>A0A383D7J5</accession>
<feature type="non-terminal residue" evidence="1">
    <location>
        <position position="63"/>
    </location>
</feature>
<protein>
    <submittedName>
        <fullName evidence="1">Uncharacterized protein</fullName>
    </submittedName>
</protein>
<dbReference type="EMBL" id="UINC01214900">
    <property type="protein sequence ID" value="SVE40341.1"/>
    <property type="molecule type" value="Genomic_DNA"/>
</dbReference>
<sequence>MGTDDSLEITAHSSGISYQDLIASDRVPAPDVLKMVNPIDLPTTRVPVSQFTTREFHDLEMTR</sequence>
<evidence type="ECO:0000313" key="1">
    <source>
        <dbReference type="EMBL" id="SVE40341.1"/>
    </source>
</evidence>
<proteinExistence type="predicted"/>
<name>A0A383D7J5_9ZZZZ</name>
<gene>
    <name evidence="1" type="ORF">METZ01_LOCUS493195</name>
</gene>
<organism evidence="1">
    <name type="scientific">marine metagenome</name>
    <dbReference type="NCBI Taxonomy" id="408172"/>
    <lineage>
        <taxon>unclassified sequences</taxon>
        <taxon>metagenomes</taxon>
        <taxon>ecological metagenomes</taxon>
    </lineage>
</organism>
<dbReference type="AlphaFoldDB" id="A0A383D7J5"/>
<reference evidence="1" key="1">
    <citation type="submission" date="2018-05" db="EMBL/GenBank/DDBJ databases">
        <authorList>
            <person name="Lanie J.A."/>
            <person name="Ng W.-L."/>
            <person name="Kazmierczak K.M."/>
            <person name="Andrzejewski T.M."/>
            <person name="Davidsen T.M."/>
            <person name="Wayne K.J."/>
            <person name="Tettelin H."/>
            <person name="Glass J.I."/>
            <person name="Rusch D."/>
            <person name="Podicherti R."/>
            <person name="Tsui H.-C.T."/>
            <person name="Winkler M.E."/>
        </authorList>
    </citation>
    <scope>NUCLEOTIDE SEQUENCE</scope>
</reference>